<keyword evidence="1" id="KW-0805">Transcription regulation</keyword>
<dbReference type="RefSeq" id="WP_039335666.1">
    <property type="nucleotide sequence ID" value="NZ_JRVC01000014.1"/>
</dbReference>
<keyword evidence="4" id="KW-0804">Transcription</keyword>
<evidence type="ECO:0000256" key="4">
    <source>
        <dbReference type="ARBA" id="ARBA00023163"/>
    </source>
</evidence>
<evidence type="ECO:0000256" key="1">
    <source>
        <dbReference type="ARBA" id="ARBA00023015"/>
    </source>
</evidence>
<organism evidence="6 7">
    <name type="scientific">Novosphingobium subterraneum</name>
    <dbReference type="NCBI Taxonomy" id="48936"/>
    <lineage>
        <taxon>Bacteria</taxon>
        <taxon>Pseudomonadati</taxon>
        <taxon>Pseudomonadota</taxon>
        <taxon>Alphaproteobacteria</taxon>
        <taxon>Sphingomonadales</taxon>
        <taxon>Sphingomonadaceae</taxon>
        <taxon>Novosphingobium</taxon>
    </lineage>
</organism>
<dbReference type="InterPro" id="IPR020449">
    <property type="entry name" value="Tscrpt_reg_AraC-type_HTH"/>
</dbReference>
<dbReference type="AlphaFoldDB" id="A0A0B8ZFN5"/>
<evidence type="ECO:0000313" key="6">
    <source>
        <dbReference type="EMBL" id="KHS45011.1"/>
    </source>
</evidence>
<keyword evidence="7" id="KW-1185">Reference proteome</keyword>
<sequence length="309" mass="34706">MLEVLSTRELAPVDRLDYWNELIASTYTGMVVDAPRDRFDARLTVWQMGTLRMVRPYSRAAVISRHAERHTRPTDQTLVAHLLTRGVARLEQRGRTVDLTEGDMVLCAAEEFYRFDTSTTHEMMVVEFDRRTLAERMPNIDDFVAKRISGQLPSTRLAHRYMSSLWQEAPETLPDAHWQMHAGILGDIIASCIEGSGEVTEAPSHFLLTRAEAVILERIGDPDLTPSVLAKSLGVPLRTLQAAAASTGTTPSALIMRRRLHRAARRLVSEPGAGVTTIAMECGFADPAHFARRFQQHFGTTPSHYRRMN</sequence>
<proteinExistence type="predicted"/>
<dbReference type="GO" id="GO:0043565">
    <property type="term" value="F:sequence-specific DNA binding"/>
    <property type="evidence" value="ECO:0007669"/>
    <property type="project" value="InterPro"/>
</dbReference>
<dbReference type="PANTHER" id="PTHR46796:SF6">
    <property type="entry name" value="ARAC SUBFAMILY"/>
    <property type="match status" value="1"/>
</dbReference>
<dbReference type="InterPro" id="IPR018060">
    <property type="entry name" value="HTH_AraC"/>
</dbReference>
<dbReference type="PATRIC" id="fig|48936.3.peg.2951"/>
<evidence type="ECO:0000256" key="2">
    <source>
        <dbReference type="ARBA" id="ARBA00023125"/>
    </source>
</evidence>
<dbReference type="PROSITE" id="PS00041">
    <property type="entry name" value="HTH_ARAC_FAMILY_1"/>
    <property type="match status" value="1"/>
</dbReference>
<keyword evidence="3" id="KW-0010">Activator</keyword>
<dbReference type="Gene3D" id="1.10.10.60">
    <property type="entry name" value="Homeodomain-like"/>
    <property type="match status" value="1"/>
</dbReference>
<gene>
    <name evidence="6" type="ORF">NJ75_02937</name>
</gene>
<dbReference type="InterPro" id="IPR018062">
    <property type="entry name" value="HTH_AraC-typ_CS"/>
</dbReference>
<dbReference type="PRINTS" id="PR00032">
    <property type="entry name" value="HTHARAC"/>
</dbReference>
<reference evidence="6 7" key="1">
    <citation type="submission" date="2014-10" db="EMBL/GenBank/DDBJ databases">
        <title>Draft genome sequence of Novosphingobium subterraneum DSM 12447.</title>
        <authorList>
            <person name="Gan H.M."/>
            <person name="Gan H.Y."/>
            <person name="Savka M.A."/>
        </authorList>
    </citation>
    <scope>NUCLEOTIDE SEQUENCE [LARGE SCALE GENOMIC DNA]</scope>
    <source>
        <strain evidence="6 7">DSM 12447</strain>
    </source>
</reference>
<dbReference type="STRING" id="48936.NJ75_02937"/>
<evidence type="ECO:0000313" key="7">
    <source>
        <dbReference type="Proteomes" id="UP000031338"/>
    </source>
</evidence>
<feature type="domain" description="HTH araC/xylS-type" evidence="5">
    <location>
        <begin position="209"/>
        <end position="308"/>
    </location>
</feature>
<comment type="caution">
    <text evidence="6">The sequence shown here is derived from an EMBL/GenBank/DDBJ whole genome shotgun (WGS) entry which is preliminary data.</text>
</comment>
<keyword evidence="2" id="KW-0238">DNA-binding</keyword>
<dbReference type="Proteomes" id="UP000031338">
    <property type="component" value="Unassembled WGS sequence"/>
</dbReference>
<dbReference type="InterPro" id="IPR035418">
    <property type="entry name" value="AraC-bd_2"/>
</dbReference>
<dbReference type="SUPFAM" id="SSF51215">
    <property type="entry name" value="Regulatory protein AraC"/>
    <property type="match status" value="1"/>
</dbReference>
<dbReference type="GO" id="GO:0003700">
    <property type="term" value="F:DNA-binding transcription factor activity"/>
    <property type="evidence" value="ECO:0007669"/>
    <property type="project" value="InterPro"/>
</dbReference>
<dbReference type="EMBL" id="JRVC01000014">
    <property type="protein sequence ID" value="KHS45011.1"/>
    <property type="molecule type" value="Genomic_DNA"/>
</dbReference>
<evidence type="ECO:0000256" key="3">
    <source>
        <dbReference type="ARBA" id="ARBA00023159"/>
    </source>
</evidence>
<dbReference type="PROSITE" id="PS01124">
    <property type="entry name" value="HTH_ARAC_FAMILY_2"/>
    <property type="match status" value="1"/>
</dbReference>
<dbReference type="SUPFAM" id="SSF46689">
    <property type="entry name" value="Homeodomain-like"/>
    <property type="match status" value="1"/>
</dbReference>
<dbReference type="InterPro" id="IPR037923">
    <property type="entry name" value="HTH-like"/>
</dbReference>
<dbReference type="Pfam" id="PF14525">
    <property type="entry name" value="AraC_binding_2"/>
    <property type="match status" value="1"/>
</dbReference>
<dbReference type="InterPro" id="IPR050204">
    <property type="entry name" value="AraC_XylS_family_regulators"/>
</dbReference>
<evidence type="ECO:0000259" key="5">
    <source>
        <dbReference type="PROSITE" id="PS01124"/>
    </source>
</evidence>
<dbReference type="InterPro" id="IPR009057">
    <property type="entry name" value="Homeodomain-like_sf"/>
</dbReference>
<dbReference type="PANTHER" id="PTHR46796">
    <property type="entry name" value="HTH-TYPE TRANSCRIPTIONAL ACTIVATOR RHAS-RELATED"/>
    <property type="match status" value="1"/>
</dbReference>
<accession>A0A0B8ZFN5</accession>
<protein>
    <submittedName>
        <fullName evidence="6">AraC family transcriptional regulator</fullName>
    </submittedName>
</protein>
<dbReference type="Pfam" id="PF12833">
    <property type="entry name" value="HTH_18"/>
    <property type="match status" value="1"/>
</dbReference>
<dbReference type="SMART" id="SM00342">
    <property type="entry name" value="HTH_ARAC"/>
    <property type="match status" value="1"/>
</dbReference>
<name>A0A0B8ZFN5_9SPHN</name>